<accession>A0ABR1FXH6</accession>
<organism evidence="2 3">
    <name type="scientific">Aureococcus anophagefferens</name>
    <name type="common">Harmful bloom alga</name>
    <dbReference type="NCBI Taxonomy" id="44056"/>
    <lineage>
        <taxon>Eukaryota</taxon>
        <taxon>Sar</taxon>
        <taxon>Stramenopiles</taxon>
        <taxon>Ochrophyta</taxon>
        <taxon>Pelagophyceae</taxon>
        <taxon>Pelagomonadales</taxon>
        <taxon>Pelagomonadaceae</taxon>
        <taxon>Aureococcus</taxon>
    </lineage>
</organism>
<proteinExistence type="predicted"/>
<feature type="compositionally biased region" description="Pro residues" evidence="1">
    <location>
        <begin position="259"/>
        <end position="275"/>
    </location>
</feature>
<feature type="compositionally biased region" description="Basic residues" evidence="1">
    <location>
        <begin position="161"/>
        <end position="197"/>
    </location>
</feature>
<evidence type="ECO:0000256" key="1">
    <source>
        <dbReference type="SAM" id="MobiDB-lite"/>
    </source>
</evidence>
<gene>
    <name evidence="2" type="ORF">SO694_00055287</name>
</gene>
<reference evidence="2 3" key="1">
    <citation type="submission" date="2024-03" db="EMBL/GenBank/DDBJ databases">
        <title>Aureococcus anophagefferens CCMP1851 and Kratosvirus quantuckense: Draft genome of a second virus-susceptible host strain in the model system.</title>
        <authorList>
            <person name="Chase E."/>
            <person name="Truchon A.R."/>
            <person name="Schepens W."/>
            <person name="Wilhelm S.W."/>
        </authorList>
    </citation>
    <scope>NUCLEOTIDE SEQUENCE [LARGE SCALE GENOMIC DNA]</scope>
    <source>
        <strain evidence="2 3">CCMP1851</strain>
    </source>
</reference>
<comment type="caution">
    <text evidence="2">The sequence shown here is derived from an EMBL/GenBank/DDBJ whole genome shotgun (WGS) entry which is preliminary data.</text>
</comment>
<evidence type="ECO:0000313" key="3">
    <source>
        <dbReference type="Proteomes" id="UP001363151"/>
    </source>
</evidence>
<sequence length="341" mass="36211">MSQHVDRRDQFVRALWCHADTLRSAEHQAAARTSAVTALVRIGVHPEPLRSVAQARRVKSVGDRLEAALEAAGGPTATEPGKYACAAVALLAALLRLEATTSPAPLRALVDEANGLLERGRRFGSLEAMAAGACGAWAQMTPLEGALKRTRALVRLRVRAARRRRRGGARARRRRRPGARLHRRVPLAAAPRRRRRAAAAPAAAAPPPTPPTVTKQRTAAARRASLLADLDDDDEDLFGFDFAKPAARPARAAAAAASPRPPPRTPAPPATPAPPDSSVMDLTSARPASDTPESSVMDLTSPPAPPSARSDASDDVMDLTFSPDNSQQEPPPRRGSLIDLT</sequence>
<keyword evidence="3" id="KW-1185">Reference proteome</keyword>
<feature type="region of interest" description="Disordered" evidence="1">
    <location>
        <begin position="161"/>
        <end position="220"/>
    </location>
</feature>
<evidence type="ECO:0000313" key="2">
    <source>
        <dbReference type="EMBL" id="KAK7240935.1"/>
    </source>
</evidence>
<dbReference type="EMBL" id="JBBJCI010000208">
    <property type="protein sequence ID" value="KAK7240935.1"/>
    <property type="molecule type" value="Genomic_DNA"/>
</dbReference>
<protein>
    <submittedName>
        <fullName evidence="2">Uncharacterized protein</fullName>
    </submittedName>
</protein>
<dbReference type="Proteomes" id="UP001363151">
    <property type="component" value="Unassembled WGS sequence"/>
</dbReference>
<name>A0ABR1FXH6_AURAN</name>
<feature type="region of interest" description="Disordered" evidence="1">
    <location>
        <begin position="250"/>
        <end position="341"/>
    </location>
</feature>